<dbReference type="GO" id="GO:0007188">
    <property type="term" value="P:adenylate cyclase-modulating G protein-coupled receptor signaling pathway"/>
    <property type="evidence" value="ECO:0007669"/>
    <property type="project" value="TreeGrafter"/>
</dbReference>
<dbReference type="PANTHER" id="PTHR10218">
    <property type="entry name" value="GTP-BINDING PROTEIN ALPHA SUBUNIT"/>
    <property type="match status" value="1"/>
</dbReference>
<evidence type="ECO:0000313" key="9">
    <source>
        <dbReference type="Proteomes" id="UP000027265"/>
    </source>
</evidence>
<evidence type="ECO:0000256" key="2">
    <source>
        <dbReference type="ARBA" id="ARBA00022741"/>
    </source>
</evidence>
<organism evidence="8 9">
    <name type="scientific">Jaapia argillacea MUCL 33604</name>
    <dbReference type="NCBI Taxonomy" id="933084"/>
    <lineage>
        <taxon>Eukaryota</taxon>
        <taxon>Fungi</taxon>
        <taxon>Dikarya</taxon>
        <taxon>Basidiomycota</taxon>
        <taxon>Agaricomycotina</taxon>
        <taxon>Agaricomycetes</taxon>
        <taxon>Agaricomycetidae</taxon>
        <taxon>Jaapiales</taxon>
        <taxon>Jaapiaceae</taxon>
        <taxon>Jaapia</taxon>
    </lineage>
</organism>
<dbReference type="Gene3D" id="1.10.400.10">
    <property type="entry name" value="GI Alpha 1, domain 2-like"/>
    <property type="match status" value="1"/>
</dbReference>
<name>A0A067PMB6_9AGAM</name>
<keyword evidence="2 5" id="KW-0547">Nucleotide-binding</keyword>
<dbReference type="GO" id="GO:0003924">
    <property type="term" value="F:GTPase activity"/>
    <property type="evidence" value="ECO:0007669"/>
    <property type="project" value="InterPro"/>
</dbReference>
<accession>A0A067PMB6</accession>
<dbReference type="InParanoid" id="A0A067PMB6"/>
<dbReference type="HOGENOM" id="CLU_014184_1_1_1"/>
<keyword evidence="1 6" id="KW-0479">Metal-binding</keyword>
<dbReference type="EMBL" id="KL197723">
    <property type="protein sequence ID" value="KDQ55943.1"/>
    <property type="molecule type" value="Genomic_DNA"/>
</dbReference>
<dbReference type="Pfam" id="PF00503">
    <property type="entry name" value="G-alpha"/>
    <property type="match status" value="1"/>
</dbReference>
<dbReference type="Gene3D" id="3.40.50.300">
    <property type="entry name" value="P-loop containing nucleotide triphosphate hydrolases"/>
    <property type="match status" value="2"/>
</dbReference>
<gene>
    <name evidence="8" type="ORF">JAAARDRAFT_36721</name>
</gene>
<evidence type="ECO:0000313" key="8">
    <source>
        <dbReference type="EMBL" id="KDQ55943.1"/>
    </source>
</evidence>
<dbReference type="FunFam" id="3.40.50.300:FF:000692">
    <property type="entry name" value="Guanine nucleotide-binding protein subunit alpha"/>
    <property type="match status" value="1"/>
</dbReference>
<dbReference type="OrthoDB" id="5817230at2759"/>
<sequence length="505" mass="57811">MGRSFELDDPLALTIAPPLDETAEERLERETREAEARRISDDIDEMLRNEKAAMKKRRRPVKVLLLGQSESGKSTTLKNFQLTFARRAWAEERSSWKAVIQLNLVRSVIKVLDLVCRDMAKWAPPFQSEFESEIDDDEEQVPSSPPASPTSPLDISKPSPFTEKHRLLKLRLGPLRRVQKDLERSLGAESAELIPDSAAGVSVAGFSSDGKPARSLRLPPEVYIRSTNGWKSALEAFRPFKSESQEDGRLERDCRRNEATEVISECREDMKALWHDPVVRGVLWRRGVRMEETSGFFLNDIDRIATRDYDPSDDDVVRARLRTVGIQEHSFVFEEGRAAGHEWLMYDVGGARTSRAAWLPFFDDVDAIIFMAPISAFDEKLVEDRRVNRLDDTYQLWKSVVSSRLLSHTQIILFMNKVDILKKKIKDGVRVKDWVTSYGDRKNDAVSVLKYFQQHFKEISKLHSPEPRPFYVHVTSVVDTTTTATTLDTVEEGILRNHLRRADLL</sequence>
<keyword evidence="9" id="KW-1185">Reference proteome</keyword>
<dbReference type="PROSITE" id="PS51882">
    <property type="entry name" value="G_ALPHA"/>
    <property type="match status" value="1"/>
</dbReference>
<evidence type="ECO:0000256" key="7">
    <source>
        <dbReference type="SAM" id="MobiDB-lite"/>
    </source>
</evidence>
<dbReference type="InterPro" id="IPR011025">
    <property type="entry name" value="GproteinA_insert"/>
</dbReference>
<dbReference type="GO" id="GO:0046872">
    <property type="term" value="F:metal ion binding"/>
    <property type="evidence" value="ECO:0007669"/>
    <property type="project" value="UniProtKB-KW"/>
</dbReference>
<dbReference type="SUPFAM" id="SSF47895">
    <property type="entry name" value="Transducin (alpha subunit), insertion domain"/>
    <property type="match status" value="1"/>
</dbReference>
<dbReference type="GO" id="GO:0005737">
    <property type="term" value="C:cytoplasm"/>
    <property type="evidence" value="ECO:0007669"/>
    <property type="project" value="TreeGrafter"/>
</dbReference>
<dbReference type="PRINTS" id="PR00318">
    <property type="entry name" value="GPROTEINA"/>
</dbReference>
<evidence type="ECO:0000256" key="1">
    <source>
        <dbReference type="ARBA" id="ARBA00022723"/>
    </source>
</evidence>
<dbReference type="InterPro" id="IPR001019">
    <property type="entry name" value="Gprotein_alpha_su"/>
</dbReference>
<dbReference type="SUPFAM" id="SSF52540">
    <property type="entry name" value="P-loop containing nucleoside triphosphate hydrolases"/>
    <property type="match status" value="1"/>
</dbReference>
<keyword evidence="6" id="KW-0460">Magnesium</keyword>
<proteinExistence type="predicted"/>
<keyword evidence="3 5" id="KW-0342">GTP-binding</keyword>
<feature type="binding site" evidence="5">
    <location>
        <begin position="416"/>
        <end position="419"/>
    </location>
    <ligand>
        <name>GTP</name>
        <dbReference type="ChEBI" id="CHEBI:37565"/>
    </ligand>
</feature>
<evidence type="ECO:0000256" key="3">
    <source>
        <dbReference type="ARBA" id="ARBA00023134"/>
    </source>
</evidence>
<dbReference type="GO" id="GO:0031683">
    <property type="term" value="F:G-protein beta/gamma-subunit complex binding"/>
    <property type="evidence" value="ECO:0007669"/>
    <property type="project" value="InterPro"/>
</dbReference>
<dbReference type="Proteomes" id="UP000027265">
    <property type="component" value="Unassembled WGS sequence"/>
</dbReference>
<evidence type="ECO:0000256" key="4">
    <source>
        <dbReference type="ARBA" id="ARBA00023224"/>
    </source>
</evidence>
<keyword evidence="4" id="KW-0807">Transducer</keyword>
<feature type="region of interest" description="Disordered" evidence="7">
    <location>
        <begin position="131"/>
        <end position="160"/>
    </location>
</feature>
<feature type="binding site" evidence="6">
    <location>
        <position position="323"/>
    </location>
    <ligand>
        <name>Mg(2+)</name>
        <dbReference type="ChEBI" id="CHEBI:18420"/>
    </ligand>
</feature>
<dbReference type="InterPro" id="IPR027417">
    <property type="entry name" value="P-loop_NTPase"/>
</dbReference>
<dbReference type="GO" id="GO:0005525">
    <property type="term" value="F:GTP binding"/>
    <property type="evidence" value="ECO:0007669"/>
    <property type="project" value="UniProtKB-KW"/>
</dbReference>
<dbReference type="SMART" id="SM00275">
    <property type="entry name" value="G_alpha"/>
    <property type="match status" value="1"/>
</dbReference>
<dbReference type="GO" id="GO:0001664">
    <property type="term" value="F:G protein-coupled receptor binding"/>
    <property type="evidence" value="ECO:0007669"/>
    <property type="project" value="TreeGrafter"/>
</dbReference>
<evidence type="ECO:0000256" key="6">
    <source>
        <dbReference type="PIRSR" id="PIRSR601019-2"/>
    </source>
</evidence>
<reference evidence="9" key="1">
    <citation type="journal article" date="2014" name="Proc. Natl. Acad. Sci. U.S.A.">
        <title>Extensive sampling of basidiomycete genomes demonstrates inadequacy of the white-rot/brown-rot paradigm for wood decay fungi.</title>
        <authorList>
            <person name="Riley R."/>
            <person name="Salamov A.A."/>
            <person name="Brown D.W."/>
            <person name="Nagy L.G."/>
            <person name="Floudas D."/>
            <person name="Held B.W."/>
            <person name="Levasseur A."/>
            <person name="Lombard V."/>
            <person name="Morin E."/>
            <person name="Otillar R."/>
            <person name="Lindquist E.A."/>
            <person name="Sun H."/>
            <person name="LaButti K.M."/>
            <person name="Schmutz J."/>
            <person name="Jabbour D."/>
            <person name="Luo H."/>
            <person name="Baker S.E."/>
            <person name="Pisabarro A.G."/>
            <person name="Walton J.D."/>
            <person name="Blanchette R.A."/>
            <person name="Henrissat B."/>
            <person name="Martin F."/>
            <person name="Cullen D."/>
            <person name="Hibbett D.S."/>
            <person name="Grigoriev I.V."/>
        </authorList>
    </citation>
    <scope>NUCLEOTIDE SEQUENCE [LARGE SCALE GENOMIC DNA]</scope>
    <source>
        <strain evidence="9">MUCL 33604</strain>
    </source>
</reference>
<protein>
    <recommendedName>
        <fullName evidence="10">G-alpha-domain-containing protein</fullName>
    </recommendedName>
</protein>
<dbReference type="AlphaFoldDB" id="A0A067PMB6"/>
<evidence type="ECO:0000256" key="5">
    <source>
        <dbReference type="PIRSR" id="PIRSR601019-1"/>
    </source>
</evidence>
<dbReference type="GO" id="GO:0005834">
    <property type="term" value="C:heterotrimeric G-protein complex"/>
    <property type="evidence" value="ECO:0007669"/>
    <property type="project" value="TreeGrafter"/>
</dbReference>
<dbReference type="STRING" id="933084.A0A067PMB6"/>
<dbReference type="PANTHER" id="PTHR10218:SF360">
    <property type="entry name" value="GUANINE NUCLEOTIDE-BINDING PROTEIN SUBUNIT ALPHA HOMOLOG"/>
    <property type="match status" value="1"/>
</dbReference>
<feature type="compositionally biased region" description="Acidic residues" evidence="7">
    <location>
        <begin position="131"/>
        <end position="140"/>
    </location>
</feature>
<evidence type="ECO:0008006" key="10">
    <source>
        <dbReference type="Google" id="ProtNLM"/>
    </source>
</evidence>